<dbReference type="GO" id="GO:0034993">
    <property type="term" value="C:meiotic nuclear membrane microtubule tethering complex"/>
    <property type="evidence" value="ECO:0007669"/>
    <property type="project" value="TreeGrafter"/>
</dbReference>
<reference evidence="9" key="1">
    <citation type="journal article" date="2013" name="Nature">
        <title>The genomes of four tapeworm species reveal adaptations to parasitism.</title>
        <authorList>
            <person name="Tsai I.J."/>
            <person name="Zarowiecki M."/>
            <person name="Holroyd N."/>
            <person name="Garciarrubio A."/>
            <person name="Sanchez-Flores A."/>
            <person name="Brooks K.L."/>
            <person name="Tracey A."/>
            <person name="Bobes R.J."/>
            <person name="Fragoso G."/>
            <person name="Sciutto E."/>
            <person name="Aslett M."/>
            <person name="Beasley H."/>
            <person name="Bennett H.M."/>
            <person name="Cai J."/>
            <person name="Camicia F."/>
            <person name="Clark R."/>
            <person name="Cucher M."/>
            <person name="De Silva N."/>
            <person name="Day T.A."/>
            <person name="Deplazes P."/>
            <person name="Estrada K."/>
            <person name="Fernandez C."/>
            <person name="Holland P.W."/>
            <person name="Hou J."/>
            <person name="Hu S."/>
            <person name="Huckvale T."/>
            <person name="Hung S.S."/>
            <person name="Kamenetzky L."/>
            <person name="Keane J.A."/>
            <person name="Kiss F."/>
            <person name="Koziol U."/>
            <person name="Lambert O."/>
            <person name="Liu K."/>
            <person name="Luo X."/>
            <person name="Luo Y."/>
            <person name="Macchiaroli N."/>
            <person name="Nichol S."/>
            <person name="Paps J."/>
            <person name="Parkinson J."/>
            <person name="Pouchkina-Stantcheva N."/>
            <person name="Riddiford N."/>
            <person name="Rosenzvit M."/>
            <person name="Salinas G."/>
            <person name="Wasmuth J.D."/>
            <person name="Zamanian M."/>
            <person name="Zheng Y."/>
            <person name="Cai X."/>
            <person name="Soberon X."/>
            <person name="Olson P.D."/>
            <person name="Laclette J.P."/>
            <person name="Brehm K."/>
            <person name="Berriman M."/>
            <person name="Garciarrubio A."/>
            <person name="Bobes R.J."/>
            <person name="Fragoso G."/>
            <person name="Sanchez-Flores A."/>
            <person name="Estrada K."/>
            <person name="Cevallos M.A."/>
            <person name="Morett E."/>
            <person name="Gonzalez V."/>
            <person name="Portillo T."/>
            <person name="Ochoa-Leyva A."/>
            <person name="Jose M.V."/>
            <person name="Sciutto E."/>
            <person name="Landa A."/>
            <person name="Jimenez L."/>
            <person name="Valdes V."/>
            <person name="Carrero J.C."/>
            <person name="Larralde C."/>
            <person name="Morales-Montor J."/>
            <person name="Limon-Lason J."/>
            <person name="Soberon X."/>
            <person name="Laclette J.P."/>
        </authorList>
    </citation>
    <scope>NUCLEOTIDE SEQUENCE [LARGE SCALE GENOMIC DNA]</scope>
</reference>
<evidence type="ECO:0000256" key="3">
    <source>
        <dbReference type="ARBA" id="ARBA00022989"/>
    </source>
</evidence>
<evidence type="ECO:0000256" key="6">
    <source>
        <dbReference type="SAM" id="Coils"/>
    </source>
</evidence>
<proteinExistence type="predicted"/>
<dbReference type="PANTHER" id="PTHR12911">
    <property type="entry name" value="SAD1/UNC-84-LIKE PROTEIN-RELATED"/>
    <property type="match status" value="1"/>
</dbReference>
<feature type="region of interest" description="Disordered" evidence="7">
    <location>
        <begin position="130"/>
        <end position="149"/>
    </location>
</feature>
<evidence type="ECO:0000256" key="2">
    <source>
        <dbReference type="ARBA" id="ARBA00022692"/>
    </source>
</evidence>
<feature type="coiled-coil region" evidence="6">
    <location>
        <begin position="748"/>
        <end position="803"/>
    </location>
</feature>
<organism evidence="9 10">
    <name type="scientific">Echinococcus multilocularis</name>
    <name type="common">Fox tapeworm</name>
    <dbReference type="NCBI Taxonomy" id="6211"/>
    <lineage>
        <taxon>Eukaryota</taxon>
        <taxon>Metazoa</taxon>
        <taxon>Spiralia</taxon>
        <taxon>Lophotrochozoa</taxon>
        <taxon>Platyhelminthes</taxon>
        <taxon>Cestoda</taxon>
        <taxon>Eucestoda</taxon>
        <taxon>Cyclophyllidea</taxon>
        <taxon>Taeniidae</taxon>
        <taxon>Echinococcus</taxon>
    </lineage>
</organism>
<name>A0A068Y983_ECHMU</name>
<dbReference type="Pfam" id="PF07738">
    <property type="entry name" value="Sad1_UNC"/>
    <property type="match status" value="1"/>
</dbReference>
<comment type="subcellular location">
    <subcellularLocation>
        <location evidence="1">Membrane</location>
    </subcellularLocation>
</comment>
<keyword evidence="3" id="KW-1133">Transmembrane helix</keyword>
<dbReference type="PROSITE" id="PS51469">
    <property type="entry name" value="SUN"/>
    <property type="match status" value="1"/>
</dbReference>
<dbReference type="STRING" id="6211.A0A068Y983"/>
<dbReference type="eggNOG" id="KOG2687">
    <property type="taxonomic scope" value="Eukaryota"/>
</dbReference>
<dbReference type="EMBL" id="LN902845">
    <property type="protein sequence ID" value="CUT99140.1"/>
    <property type="molecule type" value="Genomic_DNA"/>
</dbReference>
<feature type="domain" description="SUN" evidence="8">
    <location>
        <begin position="885"/>
        <end position="1047"/>
    </location>
</feature>
<dbReference type="InterPro" id="IPR045119">
    <property type="entry name" value="SUN1-5"/>
</dbReference>
<evidence type="ECO:0000256" key="4">
    <source>
        <dbReference type="ARBA" id="ARBA00023054"/>
    </source>
</evidence>
<sequence>MSENETVVIEQHTSSGQTLKPVFIYSREEYFDAPLPSQKSHQVSTLSVPRESPNIIAMPKRLPSYVMAGEYAVPNAQLVRRRIDYQETAEYRVVRPTTGSVSAVDGRGDVSVGLRKPLTVSTEEFFKRTGDEKLSTGSSLSSPTRRRTRVSIVEPTDRVLRSQNRRSVSMLQRNMNYGIEQETKTPSTSVLEEEGEATFTPLASHSRQAAVRRRATEVEEGEHAYHRNVEVTPLEEGRPPPGAVNTLTSRPWHLSSMLGLSAEPSYRSPSLRAEEERRCHFTAADTSSSSHHTSCLTSSLRCRLTSCLLNLIAIPLVLLHYLSVAITAAGKTAASALSNLYHRTTITSGRGSGSSSTKHSRVYRRNSYDEPGLSYAQNGSKGADYRGHRSQDITSLLCCGRTPSYCCSLFLLLLLLLATLAGFLFRPAEVNPALDEAPFFFGLLPSDAQCIRLAFADSHANVDVGPLHAPHNLRWNCLSWSIWEPSVAALKRQSSVWWDWVKSLFTLDSSVLAPSPPGHPSTQDSYQPITSLEGIDKLLQRLQVIDDGMTDLNRQVTELKQANQDRLDTHTKEYGVISTDVSRLQAAIDSLKQQITLIADKVTREDGDDQHRQRIIDDLVEQATFVSTASLDARLQELRKQLEAMINKGVTDSITSVGDQQVEQIERFEKTLGELRALVVTQKSEMETKLKNLRQEFEAYKKEKAASLEALNAKIAGDVVSAATESHKNLAALEERLVADVEKISIRVGSIERLNKDLEQALQKLIAESAPLRQTEASQSVSKERLEELIEEMKNTFSEKITLDLRQKITEELARTTDSGPMTQTKLINLIRSTVDERLKETFANAPQSTTGDIPAGVLSHIDSIFEVFTADGTGKADFALESAGGTVVSTRCTRTYTSFKSAVSLFGITLAYWSRSPNEILQPSNHPGECWCFHGSEGQAIVRLAMPVHVTGVSLEHIPKSLAHTGRIDSAPRDFLIKALKSDSAQDGDVLGSFTYNAGGKPIQYFPVKARSDGKPTVFVELAITSNHGHPEYTCVYRLRVHGHLATEADAK</sequence>
<dbReference type="OrthoDB" id="342281at2759"/>
<dbReference type="FunFam" id="2.60.120.260:FF:000009">
    <property type="entry name" value="SUN domain-containing protein 1 isoform X1"/>
    <property type="match status" value="1"/>
</dbReference>
<dbReference type="GO" id="GO:0043495">
    <property type="term" value="F:protein-membrane adaptor activity"/>
    <property type="evidence" value="ECO:0007669"/>
    <property type="project" value="TreeGrafter"/>
</dbReference>
<keyword evidence="2" id="KW-0812">Transmembrane</keyword>
<evidence type="ECO:0000256" key="5">
    <source>
        <dbReference type="ARBA" id="ARBA00023136"/>
    </source>
</evidence>
<evidence type="ECO:0000313" key="10">
    <source>
        <dbReference type="Proteomes" id="UP000017246"/>
    </source>
</evidence>
<dbReference type="Gene3D" id="2.60.120.260">
    <property type="entry name" value="Galactose-binding domain-like"/>
    <property type="match status" value="1"/>
</dbReference>
<keyword evidence="5" id="KW-0472">Membrane</keyword>
<evidence type="ECO:0000256" key="7">
    <source>
        <dbReference type="SAM" id="MobiDB-lite"/>
    </source>
</evidence>
<dbReference type="PANTHER" id="PTHR12911:SF8">
    <property type="entry name" value="KLAROID PROTEIN-RELATED"/>
    <property type="match status" value="1"/>
</dbReference>
<evidence type="ECO:0000313" key="9">
    <source>
        <dbReference type="EMBL" id="CUT99140.1"/>
    </source>
</evidence>
<evidence type="ECO:0000259" key="8">
    <source>
        <dbReference type="PROSITE" id="PS51469"/>
    </source>
</evidence>
<dbReference type="AlphaFoldDB" id="A0A068Y983"/>
<evidence type="ECO:0000256" key="1">
    <source>
        <dbReference type="ARBA" id="ARBA00004370"/>
    </source>
</evidence>
<protein>
    <submittedName>
        <fullName evidence="9">SUN domain containing protein 1</fullName>
    </submittedName>
</protein>
<dbReference type="Proteomes" id="UP000017246">
    <property type="component" value="Unassembled WGS sequence"/>
</dbReference>
<dbReference type="InterPro" id="IPR012919">
    <property type="entry name" value="SUN_dom"/>
</dbReference>
<keyword evidence="10" id="KW-1185">Reference proteome</keyword>
<accession>A0A068Y983</accession>
<feature type="coiled-coil region" evidence="6">
    <location>
        <begin position="676"/>
        <end position="710"/>
    </location>
</feature>
<reference evidence="9" key="2">
    <citation type="submission" date="2015-11" db="EMBL/GenBank/DDBJ databases">
        <authorList>
            <person name="Zhang Y."/>
            <person name="Guo Z."/>
        </authorList>
    </citation>
    <scope>NUCLEOTIDE SEQUENCE</scope>
</reference>
<keyword evidence="4 6" id="KW-0175">Coiled coil</keyword>